<dbReference type="RefSeq" id="WP_183471320.1">
    <property type="nucleotide sequence ID" value="NZ_JACIBX010000004.1"/>
</dbReference>
<dbReference type="Proteomes" id="UP000576152">
    <property type="component" value="Unassembled WGS sequence"/>
</dbReference>
<evidence type="ECO:0000313" key="2">
    <source>
        <dbReference type="EMBL" id="MBB3711872.1"/>
    </source>
</evidence>
<feature type="transmembrane region" description="Helical" evidence="1">
    <location>
        <begin position="377"/>
        <end position="402"/>
    </location>
</feature>
<feature type="transmembrane region" description="Helical" evidence="1">
    <location>
        <begin position="252"/>
        <end position="268"/>
    </location>
</feature>
<keyword evidence="1" id="KW-0472">Membrane</keyword>
<comment type="caution">
    <text evidence="2">The sequence shown here is derived from an EMBL/GenBank/DDBJ whole genome shotgun (WGS) entry which is preliminary data.</text>
</comment>
<evidence type="ECO:0000313" key="3">
    <source>
        <dbReference type="Proteomes" id="UP000576152"/>
    </source>
</evidence>
<sequence>MQFVSSTIVAFAILALIAARGPYRGLILFFAVTPMGAMAAINLPALGGTSITVIDVAVAALFGLVLLGRDAHPARLAAAFMPRTPGVFLLLFLLYAAVASAFLPRLFAGDVEVFGIGRSANADGIVLTLLRPGNGNISQMYRLMLGLMIFATCAALVSRRPDIGYVLRLMVVATAINVALGLADILSYAAGLEALMEPFRTANYAMAIGHRMAGMKRMVGGFPEASAFGYYSVGLMGFWISYWISGSRRGRLVPVMLLLSVFVVLRSTSSSTYVATLAFCGLFVLVSLMSNVGGLLSRRGAALLVGFLALLPVVVYALYLTYEMVPGFQAFVDRSLFDKLETDSGVERMSWNTQALRNLIDTNLLGTGLGSMRASSWIFAALGSTGIIGTALLLAFLARLFLLRAGGVDARRDDRDALIRGFKYGCVAQLLSALLSQPTPNLDSFFYAMAGLAFGLSRAVMPMPRTARAGLRSASSMLQRSI</sequence>
<evidence type="ECO:0000256" key="1">
    <source>
        <dbReference type="SAM" id="Phobius"/>
    </source>
</evidence>
<protein>
    <recommendedName>
        <fullName evidence="4">O-antigen ligase like membrane protein</fullName>
    </recommendedName>
</protein>
<proteinExistence type="predicted"/>
<reference evidence="2 3" key="1">
    <citation type="submission" date="2020-08" db="EMBL/GenBank/DDBJ databases">
        <title>Genomic Encyclopedia of Type Strains, Phase III (KMG-III): the genomes of soil and plant-associated and newly described type strains.</title>
        <authorList>
            <person name="Whitman W."/>
        </authorList>
    </citation>
    <scope>NUCLEOTIDE SEQUENCE [LARGE SCALE GENOMIC DNA]</scope>
    <source>
        <strain evidence="2 3">CECT 8572</strain>
    </source>
</reference>
<keyword evidence="3" id="KW-1185">Reference proteome</keyword>
<keyword evidence="1" id="KW-1133">Transmembrane helix</keyword>
<gene>
    <name evidence="2" type="ORF">FHS00_001448</name>
</gene>
<feature type="transmembrane region" description="Helical" evidence="1">
    <location>
        <begin position="43"/>
        <end position="67"/>
    </location>
</feature>
<accession>A0ABR6HMT3</accession>
<feature type="transmembrane region" description="Helical" evidence="1">
    <location>
        <begin position="169"/>
        <end position="190"/>
    </location>
</feature>
<dbReference type="EMBL" id="JACIBX010000004">
    <property type="protein sequence ID" value="MBB3711872.1"/>
    <property type="molecule type" value="Genomic_DNA"/>
</dbReference>
<name>A0ABR6HMT3_9RHOB</name>
<keyword evidence="1" id="KW-0812">Transmembrane</keyword>
<evidence type="ECO:0008006" key="4">
    <source>
        <dbReference type="Google" id="ProtNLM"/>
    </source>
</evidence>
<organism evidence="2 3">
    <name type="scientific">Limimaricola variabilis</name>
    <dbReference type="NCBI Taxonomy" id="1492771"/>
    <lineage>
        <taxon>Bacteria</taxon>
        <taxon>Pseudomonadati</taxon>
        <taxon>Pseudomonadota</taxon>
        <taxon>Alphaproteobacteria</taxon>
        <taxon>Rhodobacterales</taxon>
        <taxon>Paracoccaceae</taxon>
        <taxon>Limimaricola</taxon>
    </lineage>
</organism>
<feature type="transmembrane region" description="Helical" evidence="1">
    <location>
        <begin position="303"/>
        <end position="322"/>
    </location>
</feature>
<feature type="transmembrane region" description="Helical" evidence="1">
    <location>
        <begin position="87"/>
        <end position="107"/>
    </location>
</feature>
<feature type="transmembrane region" description="Helical" evidence="1">
    <location>
        <begin position="274"/>
        <end position="296"/>
    </location>
</feature>
<feature type="transmembrane region" description="Helical" evidence="1">
    <location>
        <begin position="140"/>
        <end position="157"/>
    </location>
</feature>
<feature type="transmembrane region" description="Helical" evidence="1">
    <location>
        <begin position="228"/>
        <end position="245"/>
    </location>
</feature>